<keyword evidence="2" id="KW-1185">Reference proteome</keyword>
<dbReference type="Proteomes" id="UP001164250">
    <property type="component" value="Chromosome 8"/>
</dbReference>
<organism evidence="1 2">
    <name type="scientific">Pistacia atlantica</name>
    <dbReference type="NCBI Taxonomy" id="434234"/>
    <lineage>
        <taxon>Eukaryota</taxon>
        <taxon>Viridiplantae</taxon>
        <taxon>Streptophyta</taxon>
        <taxon>Embryophyta</taxon>
        <taxon>Tracheophyta</taxon>
        <taxon>Spermatophyta</taxon>
        <taxon>Magnoliopsida</taxon>
        <taxon>eudicotyledons</taxon>
        <taxon>Gunneridae</taxon>
        <taxon>Pentapetalae</taxon>
        <taxon>rosids</taxon>
        <taxon>malvids</taxon>
        <taxon>Sapindales</taxon>
        <taxon>Anacardiaceae</taxon>
        <taxon>Pistacia</taxon>
    </lineage>
</organism>
<reference evidence="2" key="1">
    <citation type="journal article" date="2023" name="G3 (Bethesda)">
        <title>Genome assembly and association tests identify interacting loci associated with vigor, precocity, and sex in interspecific pistachio rootstocks.</title>
        <authorList>
            <person name="Palmer W."/>
            <person name="Jacygrad E."/>
            <person name="Sagayaradj S."/>
            <person name="Cavanaugh K."/>
            <person name="Han R."/>
            <person name="Bertier L."/>
            <person name="Beede B."/>
            <person name="Kafkas S."/>
            <person name="Golino D."/>
            <person name="Preece J."/>
            <person name="Michelmore R."/>
        </authorList>
    </citation>
    <scope>NUCLEOTIDE SEQUENCE [LARGE SCALE GENOMIC DNA]</scope>
</reference>
<gene>
    <name evidence="1" type="ORF">Patl1_12500</name>
</gene>
<comment type="caution">
    <text evidence="1">The sequence shown here is derived from an EMBL/GenBank/DDBJ whole genome shotgun (WGS) entry which is preliminary data.</text>
</comment>
<evidence type="ECO:0000313" key="1">
    <source>
        <dbReference type="EMBL" id="KAJ0090007.1"/>
    </source>
</evidence>
<proteinExistence type="predicted"/>
<evidence type="ECO:0000313" key="2">
    <source>
        <dbReference type="Proteomes" id="UP001164250"/>
    </source>
</evidence>
<accession>A0ACC1ATL1</accession>
<name>A0ACC1ATL1_9ROSI</name>
<protein>
    <submittedName>
        <fullName evidence="1">Uncharacterized protein</fullName>
    </submittedName>
</protein>
<sequence length="400" mass="45468">MDRFLNQEDQDVSKLLETLKNASKYLQNNPIFTINNPHDVSIKLLSDLQTKAHPILSTNPYLSKLSQLLRNIKTLLEKLEKYQGYGLKSLLCRQITKYKISQVAYAIEAEIQAYFDRKSVQNLVKILEESENEEEKVKVLIEFIKRVSQGFDRDFQDLILKAKVFSVLEMLLCDSTCSKRVRELAALAIEALANFNRNVFVGLVLMGSIIQNLISMESSCSIQVLSSLISLIRSPLIDEIHCRGEIPNIISFLNSEDLSIQVAAMDCICQIAYFGRREVIEAMLEQGLINKLMELQRSKHGKFFIKTDDYIDNEMVVICEEEDSKSDTTIEVDEEEITLHNCPFLNCVARFAVQVEVGEGLSLKEKKEIKLEILKRVRETSVSEAESASIVAEVLWGSSP</sequence>
<dbReference type="EMBL" id="CM047904">
    <property type="protein sequence ID" value="KAJ0090007.1"/>
    <property type="molecule type" value="Genomic_DNA"/>
</dbReference>